<evidence type="ECO:0000313" key="7">
    <source>
        <dbReference type="EMBL" id="RFU66998.1"/>
    </source>
</evidence>
<dbReference type="SUPFAM" id="SSF100950">
    <property type="entry name" value="NagB/RpiA/CoA transferase-like"/>
    <property type="match status" value="1"/>
</dbReference>
<feature type="domain" description="CggR N-terminal DNA binding" evidence="6">
    <location>
        <begin position="18"/>
        <end position="88"/>
    </location>
</feature>
<dbReference type="EMBL" id="QVTE01000047">
    <property type="protein sequence ID" value="RFU66998.1"/>
    <property type="molecule type" value="Genomic_DNA"/>
</dbReference>
<keyword evidence="4" id="KW-0804">Transcription</keyword>
<dbReference type="Pfam" id="PF21715">
    <property type="entry name" value="CggR_N"/>
    <property type="match status" value="1"/>
</dbReference>
<gene>
    <name evidence="7" type="ORF">D0469_16270</name>
</gene>
<dbReference type="Pfam" id="PF04198">
    <property type="entry name" value="Sugar-bind"/>
    <property type="match status" value="1"/>
</dbReference>
<evidence type="ECO:0000256" key="1">
    <source>
        <dbReference type="ARBA" id="ARBA00010466"/>
    </source>
</evidence>
<dbReference type="OrthoDB" id="9793820at2"/>
<reference evidence="7 8" key="1">
    <citation type="submission" date="2018-08" db="EMBL/GenBank/DDBJ databases">
        <title>Bacillus chawlae sp. nov., Bacillus glennii sp. nov., and Bacillus saganii sp. nov. Isolated from the Vehicle Assembly Building at Kennedy Space Center where the Viking Spacecraft were Assembled.</title>
        <authorList>
            <person name="Seuylemezian A."/>
            <person name="Vaishampayan P."/>
        </authorList>
    </citation>
    <scope>NUCLEOTIDE SEQUENCE [LARGE SCALE GENOMIC DNA]</scope>
    <source>
        <strain evidence="7 8">V47-23a</strain>
    </source>
</reference>
<dbReference type="InterPro" id="IPR007324">
    <property type="entry name" value="Sugar-bd_dom_put"/>
</dbReference>
<dbReference type="Proteomes" id="UP000264541">
    <property type="component" value="Unassembled WGS sequence"/>
</dbReference>
<dbReference type="AlphaFoldDB" id="A0A372LKD8"/>
<dbReference type="Gene3D" id="1.10.10.10">
    <property type="entry name" value="Winged helix-like DNA-binding domain superfamily/Winged helix DNA-binding domain"/>
    <property type="match status" value="1"/>
</dbReference>
<dbReference type="RefSeq" id="WP_117327779.1">
    <property type="nucleotide sequence ID" value="NZ_QVTE01000047.1"/>
</dbReference>
<dbReference type="GO" id="GO:0003677">
    <property type="term" value="F:DNA binding"/>
    <property type="evidence" value="ECO:0007669"/>
    <property type="project" value="UniProtKB-KW"/>
</dbReference>
<evidence type="ECO:0000256" key="2">
    <source>
        <dbReference type="ARBA" id="ARBA00023015"/>
    </source>
</evidence>
<comment type="similarity">
    <text evidence="1">Belongs to the SorC transcriptional regulatory family.</text>
</comment>
<comment type="caution">
    <text evidence="7">The sequence shown here is derived from an EMBL/GenBank/DDBJ whole genome shotgun (WGS) entry which is preliminary data.</text>
</comment>
<name>A0A372LKD8_9BACI</name>
<dbReference type="InterPro" id="IPR037171">
    <property type="entry name" value="NagB/RpiA_transferase-like"/>
</dbReference>
<keyword evidence="3" id="KW-0238">DNA-binding</keyword>
<keyword evidence="8" id="KW-1185">Reference proteome</keyword>
<evidence type="ECO:0000256" key="3">
    <source>
        <dbReference type="ARBA" id="ARBA00023125"/>
    </source>
</evidence>
<evidence type="ECO:0000259" key="6">
    <source>
        <dbReference type="Pfam" id="PF21715"/>
    </source>
</evidence>
<organism evidence="7 8">
    <name type="scientific">Peribacillus saganii</name>
    <dbReference type="NCBI Taxonomy" id="2303992"/>
    <lineage>
        <taxon>Bacteria</taxon>
        <taxon>Bacillati</taxon>
        <taxon>Bacillota</taxon>
        <taxon>Bacilli</taxon>
        <taxon>Bacillales</taxon>
        <taxon>Bacillaceae</taxon>
        <taxon>Peribacillus</taxon>
    </lineage>
</organism>
<dbReference type="InterPro" id="IPR048715">
    <property type="entry name" value="CggR_N"/>
</dbReference>
<dbReference type="InterPro" id="IPR036388">
    <property type="entry name" value="WH-like_DNA-bd_sf"/>
</dbReference>
<feature type="domain" description="Sugar-binding" evidence="5">
    <location>
        <begin position="97"/>
        <end position="338"/>
    </location>
</feature>
<sequence>MRSLLDIQQRLLPDFLNVMQKRYHILRYIRSMQPVGRRSLALSLNLTERTLRSEVEFLKEQNLIEVFSSGMRLSAEGEDILQKLEGIMREVMGIDIMEKKLRDILNLKEAVIVPGNSDESPWVKSELGKAAAARMKREWQGENIIAVTGGSTIAEVANMLTPATNGQNLLFVPARGGLGENVHNQANTIAAQMAHKTNASYKVLYVPDQVSDEAYQSFLKDPGIKEVFSLIKQANMVIHGIGDAMKMAERRKTPLENIKIIEEGHAVGEAFGYYFNENGEIVYKVRTVGIQLNDLKPIQSVIAVAGGTSKAKAISSYMKATPASTILITDEAAAIELIKG</sequence>
<dbReference type="PANTHER" id="PTHR34294">
    <property type="entry name" value="TRANSCRIPTIONAL REGULATOR-RELATED"/>
    <property type="match status" value="1"/>
</dbReference>
<proteinExistence type="inferred from homology"/>
<evidence type="ECO:0000256" key="4">
    <source>
        <dbReference type="ARBA" id="ARBA00023163"/>
    </source>
</evidence>
<dbReference type="InterPro" id="IPR051054">
    <property type="entry name" value="SorC_transcr_regulators"/>
</dbReference>
<accession>A0A372LKD8</accession>
<protein>
    <submittedName>
        <fullName evidence="7">Uncharacterized protein</fullName>
    </submittedName>
</protein>
<dbReference type="Gene3D" id="3.40.50.1360">
    <property type="match status" value="1"/>
</dbReference>
<evidence type="ECO:0000313" key="8">
    <source>
        <dbReference type="Proteomes" id="UP000264541"/>
    </source>
</evidence>
<dbReference type="GO" id="GO:0030246">
    <property type="term" value="F:carbohydrate binding"/>
    <property type="evidence" value="ECO:0007669"/>
    <property type="project" value="InterPro"/>
</dbReference>
<dbReference type="PANTHER" id="PTHR34294:SF5">
    <property type="entry name" value="CENTRAL GLYCOLYTIC GENES REGULATOR"/>
    <property type="match status" value="1"/>
</dbReference>
<keyword evidence="2" id="KW-0805">Transcription regulation</keyword>
<evidence type="ECO:0000259" key="5">
    <source>
        <dbReference type="Pfam" id="PF04198"/>
    </source>
</evidence>
<dbReference type="InterPro" id="IPR036390">
    <property type="entry name" value="WH_DNA-bd_sf"/>
</dbReference>
<dbReference type="SUPFAM" id="SSF46785">
    <property type="entry name" value="Winged helix' DNA-binding domain"/>
    <property type="match status" value="1"/>
</dbReference>